<sequence>MSSPNNLQTLNNDTIIDLIGNEPIKIKKFQHEFLIQSASSLKEIVNYFNSNDFFNIKESAHFLKTSAKAIGAERSAYFLESIEEQCLVNNKPAIKQLLIKLNTELKAIKSELRNEEP</sequence>
<evidence type="ECO:0000313" key="3">
    <source>
        <dbReference type="EMBL" id="TLX48044.1"/>
    </source>
</evidence>
<name>A0A5R9Q5G6_9GAMM</name>
<feature type="domain" description="HPt" evidence="2">
    <location>
        <begin position="32"/>
        <end position="110"/>
    </location>
</feature>
<proteinExistence type="predicted"/>
<gene>
    <name evidence="3" type="ORF">C1E24_04365</name>
</gene>
<organism evidence="3 4">
    <name type="scientific">Pseudoalteromonas phenolica</name>
    <dbReference type="NCBI Taxonomy" id="161398"/>
    <lineage>
        <taxon>Bacteria</taxon>
        <taxon>Pseudomonadati</taxon>
        <taxon>Pseudomonadota</taxon>
        <taxon>Gammaproteobacteria</taxon>
        <taxon>Alteromonadales</taxon>
        <taxon>Pseudoalteromonadaceae</taxon>
        <taxon>Pseudoalteromonas</taxon>
    </lineage>
</organism>
<evidence type="ECO:0000313" key="4">
    <source>
        <dbReference type="Proteomes" id="UP000309186"/>
    </source>
</evidence>
<dbReference type="GO" id="GO:0000160">
    <property type="term" value="P:phosphorelay signal transduction system"/>
    <property type="evidence" value="ECO:0007669"/>
    <property type="project" value="UniProtKB-KW"/>
</dbReference>
<accession>A0A5R9Q5G6</accession>
<keyword evidence="1" id="KW-0902">Two-component regulatory system</keyword>
<protein>
    <submittedName>
        <fullName evidence="3">Hpt domain-containing protein</fullName>
    </submittedName>
</protein>
<dbReference type="AlphaFoldDB" id="A0A5R9Q5G6"/>
<evidence type="ECO:0000259" key="2">
    <source>
        <dbReference type="Pfam" id="PF01627"/>
    </source>
</evidence>
<evidence type="ECO:0000256" key="1">
    <source>
        <dbReference type="ARBA" id="ARBA00023012"/>
    </source>
</evidence>
<dbReference type="Gene3D" id="1.20.120.160">
    <property type="entry name" value="HPT domain"/>
    <property type="match status" value="1"/>
</dbReference>
<dbReference type="Pfam" id="PF01627">
    <property type="entry name" value="Hpt"/>
    <property type="match status" value="1"/>
</dbReference>
<dbReference type="Proteomes" id="UP000309186">
    <property type="component" value="Unassembled WGS sequence"/>
</dbReference>
<dbReference type="EMBL" id="PPSW01000007">
    <property type="protein sequence ID" value="TLX48044.1"/>
    <property type="molecule type" value="Genomic_DNA"/>
</dbReference>
<dbReference type="GO" id="GO:0004672">
    <property type="term" value="F:protein kinase activity"/>
    <property type="evidence" value="ECO:0007669"/>
    <property type="project" value="UniProtKB-ARBA"/>
</dbReference>
<dbReference type="RefSeq" id="WP_138479092.1">
    <property type="nucleotide sequence ID" value="NZ_PPSW01000007.1"/>
</dbReference>
<comment type="caution">
    <text evidence="3">The sequence shown here is derived from an EMBL/GenBank/DDBJ whole genome shotgun (WGS) entry which is preliminary data.</text>
</comment>
<reference evidence="3 4" key="1">
    <citation type="submission" date="2018-01" db="EMBL/GenBank/DDBJ databases">
        <title>Co-occurrence of chitin degradation, pigmentation and bioactivity in marine Pseudoalteromonas.</title>
        <authorList>
            <person name="Paulsen S."/>
            <person name="Gram L."/>
            <person name="Machado H."/>
        </authorList>
    </citation>
    <scope>NUCLEOTIDE SEQUENCE [LARGE SCALE GENOMIC DNA]</scope>
    <source>
        <strain evidence="3 4">S3663</strain>
    </source>
</reference>
<dbReference type="InterPro" id="IPR008207">
    <property type="entry name" value="Sig_transdc_His_kin_Hpt_dom"/>
</dbReference>
<dbReference type="InterPro" id="IPR036641">
    <property type="entry name" value="HPT_dom_sf"/>
</dbReference>
<dbReference type="OrthoDB" id="6307719at2"/>
<dbReference type="SUPFAM" id="SSF47226">
    <property type="entry name" value="Histidine-containing phosphotransfer domain, HPT domain"/>
    <property type="match status" value="1"/>
</dbReference>